<feature type="region of interest" description="Disordered" evidence="2">
    <location>
        <begin position="340"/>
        <end position="359"/>
    </location>
</feature>
<accession>A0AAD1VMZ9</accession>
<feature type="region of interest" description="Disordered" evidence="2">
    <location>
        <begin position="1"/>
        <end position="41"/>
    </location>
</feature>
<keyword evidence="1" id="KW-0175">Coiled coil</keyword>
<proteinExistence type="predicted"/>
<evidence type="ECO:0000313" key="4">
    <source>
        <dbReference type="Proteomes" id="UP001295444"/>
    </source>
</evidence>
<dbReference type="AlphaFoldDB" id="A0AAD1VMZ9"/>
<evidence type="ECO:0000313" key="3">
    <source>
        <dbReference type="EMBL" id="CAH2220791.1"/>
    </source>
</evidence>
<dbReference type="Proteomes" id="UP001295444">
    <property type="component" value="Chromosome 01"/>
</dbReference>
<gene>
    <name evidence="3" type="ORF">PECUL_23A042426</name>
</gene>
<organism evidence="3 4">
    <name type="scientific">Pelobates cultripes</name>
    <name type="common">Western spadefoot toad</name>
    <dbReference type="NCBI Taxonomy" id="61616"/>
    <lineage>
        <taxon>Eukaryota</taxon>
        <taxon>Metazoa</taxon>
        <taxon>Chordata</taxon>
        <taxon>Craniata</taxon>
        <taxon>Vertebrata</taxon>
        <taxon>Euteleostomi</taxon>
        <taxon>Amphibia</taxon>
        <taxon>Batrachia</taxon>
        <taxon>Anura</taxon>
        <taxon>Pelobatoidea</taxon>
        <taxon>Pelobatidae</taxon>
        <taxon>Pelobates</taxon>
    </lineage>
</organism>
<keyword evidence="4" id="KW-1185">Reference proteome</keyword>
<feature type="coiled-coil region" evidence="1">
    <location>
        <begin position="151"/>
        <end position="178"/>
    </location>
</feature>
<dbReference type="EMBL" id="OW240912">
    <property type="protein sequence ID" value="CAH2220791.1"/>
    <property type="molecule type" value="Genomic_DNA"/>
</dbReference>
<dbReference type="InterPro" id="IPR004244">
    <property type="entry name" value="Transposase_22"/>
</dbReference>
<feature type="compositionally biased region" description="Polar residues" evidence="2">
    <location>
        <begin position="1"/>
        <end position="24"/>
    </location>
</feature>
<dbReference type="Gene3D" id="3.30.70.1820">
    <property type="entry name" value="L1 transposable element, RRM domain"/>
    <property type="match status" value="1"/>
</dbReference>
<evidence type="ECO:0000256" key="2">
    <source>
        <dbReference type="SAM" id="MobiDB-lite"/>
    </source>
</evidence>
<name>A0AAD1VMZ9_PELCU</name>
<dbReference type="Gene3D" id="1.20.5.340">
    <property type="match status" value="1"/>
</dbReference>
<protein>
    <submittedName>
        <fullName evidence="3">Uncharacterized protein</fullName>
    </submittedName>
</protein>
<dbReference type="PANTHER" id="PTHR11505">
    <property type="entry name" value="L1 TRANSPOSABLE ELEMENT-RELATED"/>
    <property type="match status" value="1"/>
</dbReference>
<evidence type="ECO:0000256" key="1">
    <source>
        <dbReference type="SAM" id="Coils"/>
    </source>
</evidence>
<sequence length="359" mass="40225">MVTLGKSTKTIHPQTPNDWKTPQHQVGRKGKKIIPNKPTSGLTIGEMWRQAQGANKTNMATLHGRCSDFSDKMSHDTEEIYLRAPNPPQKAKQRGAEVEAEPITTTVLKALLADLQRDIHEDVAALRGDLRGLTSRITKLEGSSQSQAQYIAAMQQSMQDLQNQTQHYEHRLAAQEDAMRRSNIKIRGVPENVPEAELPKLIGCLLPALLPHRQTTPIIPNEVYRIPKPAGAPTTATRDVIITLRNSSDKATVLTTHRSRTPFRFKGMELSFYADLSRGTLAWRRSLRPLTTVLQHHKIAYRWRSARTLVVLQGTNRHTIQDIQEALAILQTLGLPQDSISTEAPTNNISPSRTHTWNP</sequence>
<reference evidence="3" key="1">
    <citation type="submission" date="2022-03" db="EMBL/GenBank/DDBJ databases">
        <authorList>
            <person name="Alioto T."/>
            <person name="Alioto T."/>
            <person name="Gomez Garrido J."/>
        </authorList>
    </citation>
    <scope>NUCLEOTIDE SEQUENCE</scope>
</reference>